<protein>
    <submittedName>
        <fullName evidence="2">Uncharacterized protein</fullName>
    </submittedName>
</protein>
<dbReference type="AlphaFoldDB" id="A0A5P8W0Z8"/>
<reference evidence="2 3" key="1">
    <citation type="submission" date="2019-10" db="EMBL/GenBank/DDBJ databases">
        <title>Genomic and transcriptomic insights into the perfect genentic adaptation of a filamentous nitrogen-fixing cyanobacterium to rice fields.</title>
        <authorList>
            <person name="Chen Z."/>
        </authorList>
    </citation>
    <scope>NUCLEOTIDE SEQUENCE [LARGE SCALE GENOMIC DNA]</scope>
    <source>
        <strain evidence="2">CCNUC1</strain>
    </source>
</reference>
<keyword evidence="3" id="KW-1185">Reference proteome</keyword>
<evidence type="ECO:0000313" key="3">
    <source>
        <dbReference type="Proteomes" id="UP000326678"/>
    </source>
</evidence>
<dbReference type="KEGG" id="nsh:GXM_03823"/>
<evidence type="ECO:0000256" key="1">
    <source>
        <dbReference type="SAM" id="MobiDB-lite"/>
    </source>
</evidence>
<feature type="region of interest" description="Disordered" evidence="1">
    <location>
        <begin position="1"/>
        <end position="22"/>
    </location>
</feature>
<sequence length="53" mass="6114">MHRASLRKKRSLNCSSSTPKREFSPIKTILPCCEWTGEKQGAGFEEWERTSLD</sequence>
<feature type="compositionally biased region" description="Basic residues" evidence="1">
    <location>
        <begin position="1"/>
        <end position="11"/>
    </location>
</feature>
<proteinExistence type="predicted"/>
<organism evidence="2 3">
    <name type="scientific">Nostoc sphaeroides CCNUC1</name>
    <dbReference type="NCBI Taxonomy" id="2653204"/>
    <lineage>
        <taxon>Bacteria</taxon>
        <taxon>Bacillati</taxon>
        <taxon>Cyanobacteriota</taxon>
        <taxon>Cyanophyceae</taxon>
        <taxon>Nostocales</taxon>
        <taxon>Nostocaceae</taxon>
        <taxon>Nostoc</taxon>
    </lineage>
</organism>
<evidence type="ECO:0000313" key="2">
    <source>
        <dbReference type="EMBL" id="QFS46342.1"/>
    </source>
</evidence>
<accession>A0A5P8W0Z8</accession>
<name>A0A5P8W0Z8_9NOSO</name>
<dbReference type="EMBL" id="CP045226">
    <property type="protein sequence ID" value="QFS46342.1"/>
    <property type="molecule type" value="Genomic_DNA"/>
</dbReference>
<gene>
    <name evidence="2" type="ORF">GXM_03823</name>
</gene>
<dbReference type="Proteomes" id="UP000326678">
    <property type="component" value="Chromosome Gxm1"/>
</dbReference>